<organism evidence="1 2">
    <name type="scientific">Natronoflexus pectinivorans</name>
    <dbReference type="NCBI Taxonomy" id="682526"/>
    <lineage>
        <taxon>Bacteria</taxon>
        <taxon>Pseudomonadati</taxon>
        <taxon>Bacteroidota</taxon>
        <taxon>Bacteroidia</taxon>
        <taxon>Marinilabiliales</taxon>
        <taxon>Marinilabiliaceae</taxon>
        <taxon>Natronoflexus</taxon>
    </lineage>
</organism>
<evidence type="ECO:0008006" key="3">
    <source>
        <dbReference type="Google" id="ProtNLM"/>
    </source>
</evidence>
<gene>
    <name evidence="1" type="ORF">EV194_103144</name>
</gene>
<comment type="caution">
    <text evidence="1">The sequence shown here is derived from an EMBL/GenBank/DDBJ whole genome shotgun (WGS) entry which is preliminary data.</text>
</comment>
<dbReference type="AlphaFoldDB" id="A0A4R2GK75"/>
<proteinExistence type="predicted"/>
<keyword evidence="2" id="KW-1185">Reference proteome</keyword>
<dbReference type="OrthoDB" id="1122760at2"/>
<evidence type="ECO:0000313" key="2">
    <source>
        <dbReference type="Proteomes" id="UP000295221"/>
    </source>
</evidence>
<evidence type="ECO:0000313" key="1">
    <source>
        <dbReference type="EMBL" id="TCO09233.1"/>
    </source>
</evidence>
<accession>A0A4R2GK75</accession>
<dbReference type="Proteomes" id="UP000295221">
    <property type="component" value="Unassembled WGS sequence"/>
</dbReference>
<reference evidence="1 2" key="1">
    <citation type="submission" date="2019-03" db="EMBL/GenBank/DDBJ databases">
        <title>Genomic Encyclopedia of Type Strains, Phase IV (KMG-IV): sequencing the most valuable type-strain genomes for metagenomic binning, comparative biology and taxonomic classification.</title>
        <authorList>
            <person name="Goeker M."/>
        </authorList>
    </citation>
    <scope>NUCLEOTIDE SEQUENCE [LARGE SCALE GENOMIC DNA]</scope>
    <source>
        <strain evidence="1 2">DSM 24179</strain>
    </source>
</reference>
<sequence length="97" mass="11229">MFTILNNHLPQIEKDHTINLELSSPVQEVEIEKNRDSIMLFLKKELHNSLLSLKVKVAEHQASPQEKVFTAADKFKVMMEKNPALAMLKQQFNLDLE</sequence>
<protein>
    <recommendedName>
        <fullName evidence="3">DNA polymerase-3 subunit gamma/tau</fullName>
    </recommendedName>
</protein>
<dbReference type="RefSeq" id="WP_132433117.1">
    <property type="nucleotide sequence ID" value="NZ_SLWK01000003.1"/>
</dbReference>
<dbReference type="EMBL" id="SLWK01000003">
    <property type="protein sequence ID" value="TCO09233.1"/>
    <property type="molecule type" value="Genomic_DNA"/>
</dbReference>
<name>A0A4R2GK75_9BACT</name>